<dbReference type="STRING" id="282301.A0A267F5I0"/>
<feature type="coiled-coil region" evidence="1">
    <location>
        <begin position="150"/>
        <end position="184"/>
    </location>
</feature>
<evidence type="ECO:0000256" key="2">
    <source>
        <dbReference type="SAM" id="MobiDB-lite"/>
    </source>
</evidence>
<feature type="region of interest" description="Disordered" evidence="2">
    <location>
        <begin position="516"/>
        <end position="579"/>
    </location>
</feature>
<dbReference type="OrthoDB" id="10011458at2759"/>
<dbReference type="Proteomes" id="UP000215902">
    <property type="component" value="Unassembled WGS sequence"/>
</dbReference>
<feature type="region of interest" description="Disordered" evidence="2">
    <location>
        <begin position="682"/>
        <end position="709"/>
    </location>
</feature>
<dbReference type="PANTHER" id="PTHR18957">
    <property type="entry name" value="CENTLEIN"/>
    <property type="match status" value="1"/>
</dbReference>
<accession>A0A267F5I0</accession>
<feature type="compositionally biased region" description="Low complexity" evidence="2">
    <location>
        <begin position="516"/>
        <end position="533"/>
    </location>
</feature>
<dbReference type="InterPro" id="IPR038810">
    <property type="entry name" value="CNTLN"/>
</dbReference>
<keyword evidence="1" id="KW-0175">Coiled coil</keyword>
<dbReference type="AlphaFoldDB" id="A0A267F5I0"/>
<feature type="region of interest" description="Disordered" evidence="2">
    <location>
        <begin position="893"/>
        <end position="915"/>
    </location>
</feature>
<feature type="coiled-coil region" evidence="1">
    <location>
        <begin position="723"/>
        <end position="785"/>
    </location>
</feature>
<evidence type="ECO:0000313" key="4">
    <source>
        <dbReference type="Proteomes" id="UP000215902"/>
    </source>
</evidence>
<feature type="coiled-coil region" evidence="1">
    <location>
        <begin position="76"/>
        <end position="124"/>
    </location>
</feature>
<evidence type="ECO:0008006" key="5">
    <source>
        <dbReference type="Google" id="ProtNLM"/>
    </source>
</evidence>
<feature type="compositionally biased region" description="Basic and acidic residues" evidence="2">
    <location>
        <begin position="568"/>
        <end position="579"/>
    </location>
</feature>
<comment type="caution">
    <text evidence="3">The sequence shown here is derived from an EMBL/GenBank/DDBJ whole genome shotgun (WGS) entry which is preliminary data.</text>
</comment>
<feature type="region of interest" description="Disordered" evidence="2">
    <location>
        <begin position="814"/>
        <end position="846"/>
    </location>
</feature>
<gene>
    <name evidence="3" type="ORF">BOX15_Mlig008723g2</name>
</gene>
<sequence length="1021" mass="113128">MEEPLTPSASSFAALRSENDDLRDQLAKLRADKEFVWSLWKKLQATTPDVGQAVSLVAQRERERAEAKDQKVLQILQAKDARLAELESQNARLSSEVSGLMKQKSDLLERVERLDAEIVGLHDKNRHLNGQLKNVERGAQSHDTLARDSLARSEAEASRLRAQVGALQAEAAELRDQAASARLAARQSLDESRAARAAAAADKERRDQLEGQAALLQQVQSLQEGTQAMLETQSDEITGLRTELQRWRDRCSELESRCLAAEGNGDAAARPSAATSPVTDYPYKVAQLEAQVANLKSRLRNVGTTPVPQAMVELQSKVNAANKRAAAAEAELKLRDAEAVRLSGELRNKSARVTALKASLRQAKADAEQRLEIERLLEENARLQNELALVQVQLDEHAATGQQLRKSLDFERRANAELSQALESANSAAQAAAAQPDEVRELTNELDSARRKVLQLRDLIGRQTRELEGHARARREAEERAESVRAELARKSQVLIEMKRYLRHLGRRVSGLRTGAATAARRANHNRPTATANSRSQINAESASIIDDEYDEDGEDCGWEDVPTDDCGDGRTAAHKDFDDASVDGLEDVDERQLRQPDSGRSLGRAIANRAKSQGDAHRPMFVARLQARTGALQQQLLQCRRARQKASAERDRLAGEVERLRRELAQSQARCRRLKEACDRAQQSAKDPGYHSEGPTAEDYLTKSDESTSAAAAATAELSDSLARCRQAKSRAERELRVAKDTIDELRRRVREAEAAAASERTAAEKAKTKAGTLKETVRRIQSQLDSARSAATSAGEQRRRFEQLWQESRAELDQARSRARSSAVDSERRRRQIDEASNRAQASEAAAREELLRCENRLSLAERLLGQIARLVEAKSESTRLLVSTHCDRVEALPPPLPPQQQQPVGPTESEVHQLRARQRAASILNLSDGELDSLLMASGSPQQQQQQPTKTKLAELRTAMGSRETDKQWANQCMRLAQAVKAYNSSPNTSSPAELDQLLDKFTEKLDDFVNTVRLLAN</sequence>
<dbReference type="EMBL" id="NIVC01001359">
    <property type="protein sequence ID" value="PAA68986.1"/>
    <property type="molecule type" value="Genomic_DNA"/>
</dbReference>
<protein>
    <recommendedName>
        <fullName evidence="5">Centlein</fullName>
    </recommendedName>
</protein>
<evidence type="ECO:0000256" key="1">
    <source>
        <dbReference type="SAM" id="Coils"/>
    </source>
</evidence>
<proteinExistence type="predicted"/>
<reference evidence="3 4" key="1">
    <citation type="submission" date="2017-06" db="EMBL/GenBank/DDBJ databases">
        <title>A platform for efficient transgenesis in Macrostomum lignano, a flatworm model organism for stem cell research.</title>
        <authorList>
            <person name="Berezikov E."/>
        </authorList>
    </citation>
    <scope>NUCLEOTIDE SEQUENCE [LARGE SCALE GENOMIC DNA]</scope>
    <source>
        <strain evidence="3">DV1</strain>
        <tissue evidence="3">Whole organism</tissue>
    </source>
</reference>
<feature type="compositionally biased region" description="Basic and acidic residues" evidence="2">
    <location>
        <begin position="827"/>
        <end position="839"/>
    </location>
</feature>
<dbReference type="GO" id="GO:0005813">
    <property type="term" value="C:centrosome"/>
    <property type="evidence" value="ECO:0007669"/>
    <property type="project" value="TreeGrafter"/>
</dbReference>
<dbReference type="GO" id="GO:0010457">
    <property type="term" value="P:centriole-centriole cohesion"/>
    <property type="evidence" value="ECO:0007669"/>
    <property type="project" value="TreeGrafter"/>
</dbReference>
<feature type="compositionally biased region" description="Acidic residues" evidence="2">
    <location>
        <begin position="546"/>
        <end position="567"/>
    </location>
</feature>
<organism evidence="3 4">
    <name type="scientific">Macrostomum lignano</name>
    <dbReference type="NCBI Taxonomy" id="282301"/>
    <lineage>
        <taxon>Eukaryota</taxon>
        <taxon>Metazoa</taxon>
        <taxon>Spiralia</taxon>
        <taxon>Lophotrochozoa</taxon>
        <taxon>Platyhelminthes</taxon>
        <taxon>Rhabditophora</taxon>
        <taxon>Macrostomorpha</taxon>
        <taxon>Macrostomida</taxon>
        <taxon>Macrostomidae</taxon>
        <taxon>Macrostomum</taxon>
    </lineage>
</organism>
<dbReference type="PANTHER" id="PTHR18957:SF0">
    <property type="entry name" value="CENTLEIN"/>
    <property type="match status" value="1"/>
</dbReference>
<keyword evidence="4" id="KW-1185">Reference proteome</keyword>
<evidence type="ECO:0000313" key="3">
    <source>
        <dbReference type="EMBL" id="PAA68986.1"/>
    </source>
</evidence>
<name>A0A267F5I0_9PLAT</name>
<feature type="coiled-coil region" evidence="1">
    <location>
        <begin position="230"/>
        <end position="494"/>
    </location>
</feature>
<dbReference type="GO" id="GO:0005814">
    <property type="term" value="C:centriole"/>
    <property type="evidence" value="ECO:0007669"/>
    <property type="project" value="TreeGrafter"/>
</dbReference>